<comment type="similarity">
    <text evidence="3">Belongs to the glycosyl hydrolase 76 family.</text>
</comment>
<comment type="catalytic activity">
    <reaction evidence="1">
        <text>Random hydrolysis of (1-&gt;6)-alpha-D-mannosidic linkages in unbranched (1-&gt;6)-mannans.</text>
        <dbReference type="EC" id="3.2.1.101"/>
    </reaction>
</comment>
<comment type="subcellular location">
    <subcellularLocation>
        <location evidence="2">Endomembrane system</location>
    </subcellularLocation>
</comment>
<protein>
    <recommendedName>
        <fullName evidence="4">mannan endo-1,6-alpha-mannosidase</fullName>
        <ecNumber evidence="4">3.2.1.101</ecNumber>
    </recommendedName>
</protein>
<organism evidence="10 11">
    <name type="scientific">Aspergillus wentii DTO 134E9</name>
    <dbReference type="NCBI Taxonomy" id="1073089"/>
    <lineage>
        <taxon>Eukaryota</taxon>
        <taxon>Fungi</taxon>
        <taxon>Dikarya</taxon>
        <taxon>Ascomycota</taxon>
        <taxon>Pezizomycotina</taxon>
        <taxon>Eurotiomycetes</taxon>
        <taxon>Eurotiomycetidae</taxon>
        <taxon>Eurotiales</taxon>
        <taxon>Aspergillaceae</taxon>
        <taxon>Aspergillus</taxon>
        <taxon>Aspergillus subgen. Cremei</taxon>
    </lineage>
</organism>
<dbReference type="GO" id="GO:0008496">
    <property type="term" value="F:mannan endo-1,6-alpha-mannosidase activity"/>
    <property type="evidence" value="ECO:0007669"/>
    <property type="project" value="UniProtKB-EC"/>
</dbReference>
<keyword evidence="11" id="KW-1185">Reference proteome</keyword>
<evidence type="ECO:0000256" key="4">
    <source>
        <dbReference type="ARBA" id="ARBA00012350"/>
    </source>
</evidence>
<dbReference type="InterPro" id="IPR005198">
    <property type="entry name" value="Glyco_hydro_76"/>
</dbReference>
<dbReference type="STRING" id="1073089.A0A1L9RMQ4"/>
<gene>
    <name evidence="10" type="ORF">ASPWEDRAFT_184171</name>
</gene>
<evidence type="ECO:0000313" key="10">
    <source>
        <dbReference type="EMBL" id="OJJ36229.1"/>
    </source>
</evidence>
<dbReference type="GO" id="GO:0012505">
    <property type="term" value="C:endomembrane system"/>
    <property type="evidence" value="ECO:0007669"/>
    <property type="project" value="UniProtKB-SubCell"/>
</dbReference>
<dbReference type="Pfam" id="PF03663">
    <property type="entry name" value="Glyco_hydro_76"/>
    <property type="match status" value="1"/>
</dbReference>
<dbReference type="FunFam" id="1.50.10.20:FF:000006">
    <property type="entry name" value="Mannan endo-1,6-alpha-mannosidase"/>
    <property type="match status" value="1"/>
</dbReference>
<keyword evidence="5" id="KW-0732">Signal</keyword>
<dbReference type="VEuPathDB" id="FungiDB:ASPWEDRAFT_184171"/>
<dbReference type="EMBL" id="KV878212">
    <property type="protein sequence ID" value="OJJ36229.1"/>
    <property type="molecule type" value="Genomic_DNA"/>
</dbReference>
<keyword evidence="9" id="KW-0326">Glycosidase</keyword>
<dbReference type="InterPro" id="IPR008928">
    <property type="entry name" value="6-hairpin_glycosidase_sf"/>
</dbReference>
<evidence type="ECO:0000256" key="8">
    <source>
        <dbReference type="ARBA" id="ARBA00023180"/>
    </source>
</evidence>
<dbReference type="PIRSF" id="PIRSF016302">
    <property type="entry name" value="Man_a_manosd"/>
    <property type="match status" value="1"/>
</dbReference>
<evidence type="ECO:0000256" key="9">
    <source>
        <dbReference type="ARBA" id="ARBA00023295"/>
    </source>
</evidence>
<dbReference type="Gene3D" id="1.50.10.20">
    <property type="match status" value="1"/>
</dbReference>
<dbReference type="GeneID" id="63747867"/>
<dbReference type="SUPFAM" id="SSF48208">
    <property type="entry name" value="Six-hairpin glycosidases"/>
    <property type="match status" value="1"/>
</dbReference>
<keyword evidence="7" id="KW-0472">Membrane</keyword>
<proteinExistence type="inferred from homology"/>
<evidence type="ECO:0000256" key="2">
    <source>
        <dbReference type="ARBA" id="ARBA00004308"/>
    </source>
</evidence>
<keyword evidence="6" id="KW-0378">Hydrolase</keyword>
<accession>A0A1L9RMQ4</accession>
<dbReference type="AlphaFoldDB" id="A0A1L9RMQ4"/>
<evidence type="ECO:0000313" key="11">
    <source>
        <dbReference type="Proteomes" id="UP000184383"/>
    </source>
</evidence>
<keyword evidence="8" id="KW-0325">Glycoprotein</keyword>
<dbReference type="PANTHER" id="PTHR12145">
    <property type="entry name" value="MANNAN ENDO-1,6-ALPHA-MANNOSIDASE DCW1"/>
    <property type="match status" value="1"/>
</dbReference>
<dbReference type="EC" id="3.2.1.101" evidence="4"/>
<dbReference type="GO" id="GO:0016052">
    <property type="term" value="P:carbohydrate catabolic process"/>
    <property type="evidence" value="ECO:0007669"/>
    <property type="project" value="InterPro"/>
</dbReference>
<dbReference type="PANTHER" id="PTHR12145:SF37">
    <property type="entry name" value="MANNAN ENDO-1,6-ALPHA-MANNOSIDASE"/>
    <property type="match status" value="1"/>
</dbReference>
<evidence type="ECO:0000256" key="3">
    <source>
        <dbReference type="ARBA" id="ARBA00009699"/>
    </source>
</evidence>
<dbReference type="RefSeq" id="XP_040689905.1">
    <property type="nucleotide sequence ID" value="XM_040832019.1"/>
</dbReference>
<dbReference type="InterPro" id="IPR014480">
    <property type="entry name" value="Mannan-1_6-alpha_mannosidase"/>
</dbReference>
<reference evidence="11" key="1">
    <citation type="journal article" date="2017" name="Genome Biol.">
        <title>Comparative genomics reveals high biological diversity and specific adaptations in the industrially and medically important fungal genus Aspergillus.</title>
        <authorList>
            <person name="de Vries R.P."/>
            <person name="Riley R."/>
            <person name="Wiebenga A."/>
            <person name="Aguilar-Osorio G."/>
            <person name="Amillis S."/>
            <person name="Uchima C.A."/>
            <person name="Anderluh G."/>
            <person name="Asadollahi M."/>
            <person name="Askin M."/>
            <person name="Barry K."/>
            <person name="Battaglia E."/>
            <person name="Bayram O."/>
            <person name="Benocci T."/>
            <person name="Braus-Stromeyer S.A."/>
            <person name="Caldana C."/>
            <person name="Canovas D."/>
            <person name="Cerqueira G.C."/>
            <person name="Chen F."/>
            <person name="Chen W."/>
            <person name="Choi C."/>
            <person name="Clum A."/>
            <person name="Dos Santos R.A."/>
            <person name="Damasio A.R."/>
            <person name="Diallinas G."/>
            <person name="Emri T."/>
            <person name="Fekete E."/>
            <person name="Flipphi M."/>
            <person name="Freyberg S."/>
            <person name="Gallo A."/>
            <person name="Gournas C."/>
            <person name="Habgood R."/>
            <person name="Hainaut M."/>
            <person name="Harispe M.L."/>
            <person name="Henrissat B."/>
            <person name="Hilden K.S."/>
            <person name="Hope R."/>
            <person name="Hossain A."/>
            <person name="Karabika E."/>
            <person name="Karaffa L."/>
            <person name="Karanyi Z."/>
            <person name="Krasevec N."/>
            <person name="Kuo A."/>
            <person name="Kusch H."/>
            <person name="LaButti K."/>
            <person name="Lagendijk E.L."/>
            <person name="Lapidus A."/>
            <person name="Levasseur A."/>
            <person name="Lindquist E."/>
            <person name="Lipzen A."/>
            <person name="Logrieco A.F."/>
            <person name="MacCabe A."/>
            <person name="Maekelae M.R."/>
            <person name="Malavazi I."/>
            <person name="Melin P."/>
            <person name="Meyer V."/>
            <person name="Mielnichuk N."/>
            <person name="Miskei M."/>
            <person name="Molnar A.P."/>
            <person name="Mule G."/>
            <person name="Ngan C.Y."/>
            <person name="Orejas M."/>
            <person name="Orosz E."/>
            <person name="Ouedraogo J.P."/>
            <person name="Overkamp K.M."/>
            <person name="Park H.-S."/>
            <person name="Perrone G."/>
            <person name="Piumi F."/>
            <person name="Punt P.J."/>
            <person name="Ram A.F."/>
            <person name="Ramon A."/>
            <person name="Rauscher S."/>
            <person name="Record E."/>
            <person name="Riano-Pachon D.M."/>
            <person name="Robert V."/>
            <person name="Roehrig J."/>
            <person name="Ruller R."/>
            <person name="Salamov A."/>
            <person name="Salih N.S."/>
            <person name="Samson R.A."/>
            <person name="Sandor E."/>
            <person name="Sanguinetti M."/>
            <person name="Schuetze T."/>
            <person name="Sepcic K."/>
            <person name="Shelest E."/>
            <person name="Sherlock G."/>
            <person name="Sophianopoulou V."/>
            <person name="Squina F.M."/>
            <person name="Sun H."/>
            <person name="Susca A."/>
            <person name="Todd R.B."/>
            <person name="Tsang A."/>
            <person name="Unkles S.E."/>
            <person name="van de Wiele N."/>
            <person name="van Rossen-Uffink D."/>
            <person name="Oliveira J.V."/>
            <person name="Vesth T.C."/>
            <person name="Visser J."/>
            <person name="Yu J.-H."/>
            <person name="Zhou M."/>
            <person name="Andersen M.R."/>
            <person name="Archer D.B."/>
            <person name="Baker S.E."/>
            <person name="Benoit I."/>
            <person name="Brakhage A.A."/>
            <person name="Braus G.H."/>
            <person name="Fischer R."/>
            <person name="Frisvad J.C."/>
            <person name="Goldman G.H."/>
            <person name="Houbraken J."/>
            <person name="Oakley B."/>
            <person name="Pocsi I."/>
            <person name="Scazzocchio C."/>
            <person name="Seiboth B."/>
            <person name="vanKuyk P.A."/>
            <person name="Wortman J."/>
            <person name="Dyer P.S."/>
            <person name="Grigoriev I.V."/>
        </authorList>
    </citation>
    <scope>NUCLEOTIDE SEQUENCE [LARGE SCALE GENOMIC DNA]</scope>
    <source>
        <strain evidence="11">DTO 134E9</strain>
    </source>
</reference>
<dbReference type="OrthoDB" id="4187847at2759"/>
<evidence type="ECO:0000256" key="5">
    <source>
        <dbReference type="ARBA" id="ARBA00022729"/>
    </source>
</evidence>
<evidence type="ECO:0000256" key="7">
    <source>
        <dbReference type="ARBA" id="ARBA00023136"/>
    </source>
</evidence>
<dbReference type="GO" id="GO:0009272">
    <property type="term" value="P:fungal-type cell wall biogenesis"/>
    <property type="evidence" value="ECO:0007669"/>
    <property type="project" value="TreeGrafter"/>
</dbReference>
<dbReference type="Proteomes" id="UP000184383">
    <property type="component" value="Unassembled WGS sequence"/>
</dbReference>
<name>A0A1L9RMQ4_ASPWE</name>
<evidence type="ECO:0000256" key="1">
    <source>
        <dbReference type="ARBA" id="ARBA00001452"/>
    </source>
</evidence>
<evidence type="ECO:0000256" key="6">
    <source>
        <dbReference type="ARBA" id="ARBA00022801"/>
    </source>
</evidence>
<sequence>MKAFQTAVAAAAIFGTTAYAIDIKINDQESIKHAAASAAFNTMGNYTGNETGQIPGAFPTKWWEGAALFESMITYWHYTKDASNNAAVRQGMNWQRGDNNDFMPANYSAYIGNDDQLAWGSAALTAAELNFLQDKGVPTWLEMAENVFNDEIKRWDPRTCGGGLRWQIFPYQAGYAQKNAATNGKLFQLAARLAHFTGNETYVDVANQAWDWSIKSHLLNTETWSVVDTINSGKNCSLSGDVWSRNYGPYMSGAAVMYNVTNGDQKWKTGLVGLVNSTISTFFPSKYGGNILSEVNCEAKNNCDSNQKALKGMLALDLAATVRAAPLTVFRIWPKLQGSAVAAAKQCTGGNTHTVCGGRWYEPKWDGSDAFEDQLAATNIFVANLAVPKPGSGRH</sequence>